<evidence type="ECO:0000256" key="3">
    <source>
        <dbReference type="ARBA" id="ARBA00023163"/>
    </source>
</evidence>
<name>A0ABS1SLP8_9MICO</name>
<sequence length="290" mass="31193">MKLTDARSQRKGDARQAAQSPSDADRRTHSAHQYARGMAVNSSLDGERRRRELVEHIQRTGEITLEQAARQFAVSTMTIRRDLEILEIDGALKRVRGGAVSALGPRSYDDRLATHGTAKRVIARKALKLVPHEGTIALDASTTVNALAELLGERGALTACTNSLQTFDRLARLSNLTVHLTGGTPEPVTGSLVGPIAHAGAQLLHTRTFFTSAIGITPEAGSSETSLAEAEVKRHLANAADRTVLCIDSSKLGKRATGMALPLARISAIVTELDPGDPKLDPYRNHLEIH</sequence>
<evidence type="ECO:0000259" key="5">
    <source>
        <dbReference type="PROSITE" id="PS51000"/>
    </source>
</evidence>
<dbReference type="InterPro" id="IPR001034">
    <property type="entry name" value="DeoR_HTH"/>
</dbReference>
<dbReference type="PANTHER" id="PTHR30363">
    <property type="entry name" value="HTH-TYPE TRANSCRIPTIONAL REGULATOR SRLR-RELATED"/>
    <property type="match status" value="1"/>
</dbReference>
<comment type="caution">
    <text evidence="6">The sequence shown here is derived from an EMBL/GenBank/DDBJ whole genome shotgun (WGS) entry which is preliminary data.</text>
</comment>
<dbReference type="EMBL" id="QYAC01000007">
    <property type="protein sequence ID" value="MBL3680193.1"/>
    <property type="molecule type" value="Genomic_DNA"/>
</dbReference>
<accession>A0ABS1SLP8</accession>
<evidence type="ECO:0000256" key="4">
    <source>
        <dbReference type="SAM" id="MobiDB-lite"/>
    </source>
</evidence>
<dbReference type="PROSITE" id="PS51000">
    <property type="entry name" value="HTH_DEOR_2"/>
    <property type="match status" value="1"/>
</dbReference>
<dbReference type="Gene3D" id="3.40.50.1360">
    <property type="match status" value="1"/>
</dbReference>
<dbReference type="InterPro" id="IPR037171">
    <property type="entry name" value="NagB/RpiA_transferase-like"/>
</dbReference>
<evidence type="ECO:0000256" key="1">
    <source>
        <dbReference type="ARBA" id="ARBA00023015"/>
    </source>
</evidence>
<dbReference type="InterPro" id="IPR014036">
    <property type="entry name" value="DeoR-like_C"/>
</dbReference>
<dbReference type="Proteomes" id="UP001645859">
    <property type="component" value="Unassembled WGS sequence"/>
</dbReference>
<dbReference type="Pfam" id="PF00455">
    <property type="entry name" value="DeoRC"/>
    <property type="match status" value="1"/>
</dbReference>
<protein>
    <submittedName>
        <fullName evidence="6">DeoR/GlpR transcriptional regulator</fullName>
    </submittedName>
</protein>
<dbReference type="Pfam" id="PF08220">
    <property type="entry name" value="HTH_DeoR"/>
    <property type="match status" value="1"/>
</dbReference>
<dbReference type="SMART" id="SM00420">
    <property type="entry name" value="HTH_DEOR"/>
    <property type="match status" value="1"/>
</dbReference>
<keyword evidence="2" id="KW-0238">DNA-binding</keyword>
<reference evidence="6 7" key="1">
    <citation type="submission" date="2018-09" db="EMBL/GenBank/DDBJ databases">
        <title>Comparative genomics of Leucobacter spp.</title>
        <authorList>
            <person name="Reis A.C."/>
            <person name="Kolvenbach B.A."/>
            <person name="Corvini P.F.X."/>
            <person name="Nunes O.C."/>
        </authorList>
    </citation>
    <scope>NUCLEOTIDE SEQUENCE [LARGE SCALE GENOMIC DNA]</scope>
    <source>
        <strain evidence="6 7">TAN 31504</strain>
    </source>
</reference>
<feature type="region of interest" description="Disordered" evidence="4">
    <location>
        <begin position="1"/>
        <end position="34"/>
    </location>
</feature>
<dbReference type="SUPFAM" id="SSF100950">
    <property type="entry name" value="NagB/RpiA/CoA transferase-like"/>
    <property type="match status" value="1"/>
</dbReference>
<dbReference type="Gene3D" id="1.10.10.10">
    <property type="entry name" value="Winged helix-like DNA-binding domain superfamily/Winged helix DNA-binding domain"/>
    <property type="match status" value="1"/>
</dbReference>
<keyword evidence="1" id="KW-0805">Transcription regulation</keyword>
<keyword evidence="3" id="KW-0804">Transcription</keyword>
<evidence type="ECO:0000313" key="7">
    <source>
        <dbReference type="Proteomes" id="UP001645859"/>
    </source>
</evidence>
<dbReference type="InterPro" id="IPR036388">
    <property type="entry name" value="WH-like_DNA-bd_sf"/>
</dbReference>
<dbReference type="PRINTS" id="PR00037">
    <property type="entry name" value="HTHLACR"/>
</dbReference>
<dbReference type="PANTHER" id="PTHR30363:SF44">
    <property type="entry name" value="AGA OPERON TRANSCRIPTIONAL REPRESSOR-RELATED"/>
    <property type="match status" value="1"/>
</dbReference>
<dbReference type="SUPFAM" id="SSF46785">
    <property type="entry name" value="Winged helix' DNA-binding domain"/>
    <property type="match status" value="1"/>
</dbReference>
<dbReference type="PROSITE" id="PS00894">
    <property type="entry name" value="HTH_DEOR_1"/>
    <property type="match status" value="1"/>
</dbReference>
<organism evidence="6 7">
    <name type="scientific">Leucobacter chromiireducens subsp. solipictus</name>
    <dbReference type="NCBI Taxonomy" id="398235"/>
    <lineage>
        <taxon>Bacteria</taxon>
        <taxon>Bacillati</taxon>
        <taxon>Actinomycetota</taxon>
        <taxon>Actinomycetes</taxon>
        <taxon>Micrococcales</taxon>
        <taxon>Microbacteriaceae</taxon>
        <taxon>Leucobacter</taxon>
    </lineage>
</organism>
<feature type="domain" description="HTH deoR-type" evidence="5">
    <location>
        <begin position="46"/>
        <end position="101"/>
    </location>
</feature>
<gene>
    <name evidence="6" type="ORF">D3230_12985</name>
</gene>
<evidence type="ECO:0000256" key="2">
    <source>
        <dbReference type="ARBA" id="ARBA00023125"/>
    </source>
</evidence>
<evidence type="ECO:0000313" key="6">
    <source>
        <dbReference type="EMBL" id="MBL3680193.1"/>
    </source>
</evidence>
<proteinExistence type="predicted"/>
<feature type="compositionally biased region" description="Basic and acidic residues" evidence="4">
    <location>
        <begin position="1"/>
        <end position="14"/>
    </location>
</feature>
<keyword evidence="7" id="KW-1185">Reference proteome</keyword>
<dbReference type="InterPro" id="IPR050313">
    <property type="entry name" value="Carb_Metab_HTH_regulators"/>
</dbReference>
<dbReference type="InterPro" id="IPR018356">
    <property type="entry name" value="Tscrpt_reg_HTH_DeoR_CS"/>
</dbReference>
<dbReference type="InterPro" id="IPR036390">
    <property type="entry name" value="WH_DNA-bd_sf"/>
</dbReference>
<dbReference type="SMART" id="SM01134">
    <property type="entry name" value="DeoRC"/>
    <property type="match status" value="1"/>
</dbReference>